<evidence type="ECO:0000256" key="1">
    <source>
        <dbReference type="SAM" id="MobiDB-lite"/>
    </source>
</evidence>
<dbReference type="EMBL" id="UFQT01002985">
    <property type="protein sequence ID" value="SSX34401.1"/>
    <property type="molecule type" value="Genomic_DNA"/>
</dbReference>
<dbReference type="Pfam" id="PF01607">
    <property type="entry name" value="CBM_14"/>
    <property type="match status" value="2"/>
</dbReference>
<reference evidence="4" key="1">
    <citation type="submission" date="2018-07" db="EMBL/GenBank/DDBJ databases">
        <authorList>
            <person name="Quirk P.G."/>
            <person name="Krulwich T.A."/>
        </authorList>
    </citation>
    <scope>NUCLEOTIDE SEQUENCE</scope>
</reference>
<dbReference type="GO" id="GO:0005576">
    <property type="term" value="C:extracellular region"/>
    <property type="evidence" value="ECO:0007669"/>
    <property type="project" value="InterPro"/>
</dbReference>
<proteinExistence type="predicted"/>
<evidence type="ECO:0000313" key="4">
    <source>
        <dbReference type="EMBL" id="SSX34401.1"/>
    </source>
</evidence>
<dbReference type="Gene3D" id="2.170.140.10">
    <property type="entry name" value="Chitin binding domain"/>
    <property type="match status" value="2"/>
</dbReference>
<feature type="compositionally biased region" description="Low complexity" evidence="1">
    <location>
        <begin position="227"/>
        <end position="246"/>
    </location>
</feature>
<dbReference type="PROSITE" id="PS50940">
    <property type="entry name" value="CHIT_BIND_II"/>
    <property type="match status" value="2"/>
</dbReference>
<dbReference type="AlphaFoldDB" id="A0A336MXQ5"/>
<keyword evidence="2" id="KW-0732">Signal</keyword>
<gene>
    <name evidence="4" type="primary">CSON007908</name>
</gene>
<organism evidence="4">
    <name type="scientific">Culicoides sonorensis</name>
    <name type="common">Biting midge</name>
    <dbReference type="NCBI Taxonomy" id="179676"/>
    <lineage>
        <taxon>Eukaryota</taxon>
        <taxon>Metazoa</taxon>
        <taxon>Ecdysozoa</taxon>
        <taxon>Arthropoda</taxon>
        <taxon>Hexapoda</taxon>
        <taxon>Insecta</taxon>
        <taxon>Pterygota</taxon>
        <taxon>Neoptera</taxon>
        <taxon>Endopterygota</taxon>
        <taxon>Diptera</taxon>
        <taxon>Nematocera</taxon>
        <taxon>Chironomoidea</taxon>
        <taxon>Ceratopogonidae</taxon>
        <taxon>Ceratopogoninae</taxon>
        <taxon>Culicoides</taxon>
        <taxon>Monoculicoides</taxon>
    </lineage>
</organism>
<sequence>MKTSFVAVLIIIMALNTVRPINCDLIASMSSYRLYQTTRQCEDGPPNGFVCIGCEALAVCIKRNDRWETIPVEVCDKNNGFVCNVIEGACSNKTGPCNPINNGTFSCTSVGIFPDPYDCQLYHICLVNNNNIVSSPVECRDGSAFNPITGDCSLNINSDVCLDYGFTCTKPGDMGPWKFNPNIFYVCKADDDGSERVIYPELYKCDPNEVFVEDKCVSKDVTTTEATTEMTSDWTSETTSEQTSTITPPPSIVCTRPGVYPDPQSCLHYYYCNSQLQSERFKCPEGTFFDRLYLACLIGSC</sequence>
<evidence type="ECO:0000256" key="2">
    <source>
        <dbReference type="SAM" id="SignalP"/>
    </source>
</evidence>
<dbReference type="VEuPathDB" id="VectorBase:CSON007908"/>
<protein>
    <submittedName>
        <fullName evidence="4">CSON007908 protein</fullName>
    </submittedName>
</protein>
<dbReference type="SMART" id="SM00494">
    <property type="entry name" value="ChtBD2"/>
    <property type="match status" value="3"/>
</dbReference>
<feature type="signal peptide" evidence="2">
    <location>
        <begin position="1"/>
        <end position="20"/>
    </location>
</feature>
<feature type="domain" description="Chitin-binding type-2" evidence="3">
    <location>
        <begin position="251"/>
        <end position="296"/>
    </location>
</feature>
<dbReference type="InterPro" id="IPR002557">
    <property type="entry name" value="Chitin-bd_dom"/>
</dbReference>
<dbReference type="OMA" id="QHSNGWV"/>
<accession>A0A336MXQ5</accession>
<feature type="region of interest" description="Disordered" evidence="1">
    <location>
        <begin position="227"/>
        <end position="248"/>
    </location>
</feature>
<name>A0A336MXQ5_CULSO</name>
<evidence type="ECO:0000259" key="3">
    <source>
        <dbReference type="PROSITE" id="PS50940"/>
    </source>
</evidence>
<feature type="domain" description="Chitin-binding type-2" evidence="3">
    <location>
        <begin position="104"/>
        <end position="163"/>
    </location>
</feature>
<dbReference type="InterPro" id="IPR036508">
    <property type="entry name" value="Chitin-bd_dom_sf"/>
</dbReference>
<feature type="chain" id="PRO_5016246963" evidence="2">
    <location>
        <begin position="21"/>
        <end position="301"/>
    </location>
</feature>
<dbReference type="GO" id="GO:0008061">
    <property type="term" value="F:chitin binding"/>
    <property type="evidence" value="ECO:0007669"/>
    <property type="project" value="InterPro"/>
</dbReference>
<dbReference type="SUPFAM" id="SSF57625">
    <property type="entry name" value="Invertebrate chitin-binding proteins"/>
    <property type="match status" value="2"/>
</dbReference>